<dbReference type="Pfam" id="PF25872">
    <property type="entry name" value="HTH_77"/>
    <property type="match status" value="1"/>
</dbReference>
<reference evidence="6 7" key="1">
    <citation type="submission" date="2024-06" db="EMBL/GenBank/DDBJ databases">
        <title>The Natural Products Discovery Center: Release of the First 8490 Sequenced Strains for Exploring Actinobacteria Biosynthetic Diversity.</title>
        <authorList>
            <person name="Kalkreuter E."/>
            <person name="Kautsar S.A."/>
            <person name="Yang D."/>
            <person name="Bader C.D."/>
            <person name="Teijaro C.N."/>
            <person name="Fluegel L."/>
            <person name="Davis C.M."/>
            <person name="Simpson J.R."/>
            <person name="Lauterbach L."/>
            <person name="Steele A.D."/>
            <person name="Gui C."/>
            <person name="Meng S."/>
            <person name="Li G."/>
            <person name="Viehrig K."/>
            <person name="Ye F."/>
            <person name="Su P."/>
            <person name="Kiefer A.F."/>
            <person name="Nichols A."/>
            <person name="Cepeda A.J."/>
            <person name="Yan W."/>
            <person name="Fan B."/>
            <person name="Jiang Y."/>
            <person name="Adhikari A."/>
            <person name="Zheng C.-J."/>
            <person name="Schuster L."/>
            <person name="Cowan T.M."/>
            <person name="Smanski M.J."/>
            <person name="Chevrette M.G."/>
            <person name="De Carvalho L.P.S."/>
            <person name="Shen B."/>
        </authorList>
    </citation>
    <scope>NUCLEOTIDE SEQUENCE [LARGE SCALE GENOMIC DNA]</scope>
    <source>
        <strain evidence="6 7">NPDC050100</strain>
    </source>
</reference>
<dbReference type="InterPro" id="IPR036388">
    <property type="entry name" value="WH-like_DNA-bd_sf"/>
</dbReference>
<feature type="domain" description="OmpR/PhoB-type" evidence="5">
    <location>
        <begin position="1"/>
        <end position="87"/>
    </location>
</feature>
<dbReference type="PANTHER" id="PTHR47691:SF3">
    <property type="entry name" value="HTH-TYPE TRANSCRIPTIONAL REGULATOR RV0890C-RELATED"/>
    <property type="match status" value="1"/>
</dbReference>
<evidence type="ECO:0000313" key="7">
    <source>
        <dbReference type="Proteomes" id="UP001551675"/>
    </source>
</evidence>
<dbReference type="InterPro" id="IPR016032">
    <property type="entry name" value="Sig_transdc_resp-reg_C-effctor"/>
</dbReference>
<dbReference type="PROSITE" id="PS51755">
    <property type="entry name" value="OMPR_PHOB"/>
    <property type="match status" value="1"/>
</dbReference>
<dbReference type="EMBL" id="JBFALK010000009">
    <property type="protein sequence ID" value="MEV0970671.1"/>
    <property type="molecule type" value="Genomic_DNA"/>
</dbReference>
<feature type="compositionally biased region" description="Low complexity" evidence="4">
    <location>
        <begin position="260"/>
        <end position="286"/>
    </location>
</feature>
<dbReference type="Pfam" id="PF00486">
    <property type="entry name" value="Trans_reg_C"/>
    <property type="match status" value="1"/>
</dbReference>
<gene>
    <name evidence="6" type="ORF">AB0I59_18705</name>
</gene>
<evidence type="ECO:0000256" key="2">
    <source>
        <dbReference type="ARBA" id="ARBA00023125"/>
    </source>
</evidence>
<dbReference type="Gene3D" id="1.10.10.10">
    <property type="entry name" value="Winged helix-like DNA-binding domain superfamily/Winged helix DNA-binding domain"/>
    <property type="match status" value="1"/>
</dbReference>
<dbReference type="SUPFAM" id="SSF46894">
    <property type="entry name" value="C-terminal effector domain of the bipartite response regulators"/>
    <property type="match status" value="1"/>
</dbReference>
<dbReference type="InterPro" id="IPR005158">
    <property type="entry name" value="BTAD"/>
</dbReference>
<evidence type="ECO:0000313" key="6">
    <source>
        <dbReference type="EMBL" id="MEV0970671.1"/>
    </source>
</evidence>
<comment type="similarity">
    <text evidence="1">Belongs to the AfsR/DnrI/RedD regulatory family.</text>
</comment>
<feature type="DNA-binding region" description="OmpR/PhoB-type" evidence="3">
    <location>
        <begin position="1"/>
        <end position="87"/>
    </location>
</feature>
<dbReference type="PANTHER" id="PTHR47691">
    <property type="entry name" value="REGULATOR-RELATED"/>
    <property type="match status" value="1"/>
</dbReference>
<evidence type="ECO:0000256" key="1">
    <source>
        <dbReference type="ARBA" id="ARBA00005820"/>
    </source>
</evidence>
<keyword evidence="7" id="KW-1185">Reference proteome</keyword>
<dbReference type="SMART" id="SM01043">
    <property type="entry name" value="BTAD"/>
    <property type="match status" value="1"/>
</dbReference>
<sequence>MTRAGSELDLGGTRVKALLATLLIAQGRVVTVDRIVEAIWDGRSPGSAVGTLHSYVTKLRRTIEPDRPPRAAHGFVDRQGPGYVLRVRPESVDAERFTALAERGARLLNDDPIHAAEHLSAALSLWRGPAYADLRNSEVAAAEIARLESTRLDARQDHAAARLAMGADASALSDLEALVREHPLAERAWELLALALYRSGRQGDALAALRSARDHLLEELGVDPGPGLRAMETAILKQDPELDGPASRLGAQPNGDQPGTAAPASSTASPAPATAPHIPRIPSSSAAVSSIPVPLTRLIGRDGDVAAIRELLESHRLVTISGPGGSGKTRAAFEAARGHGAGEGPWAVLLADLTDPELLPDVIGAAMGASFVRGTAELATAIGDREILLVLDNCEHLVGDVAALTEELLSRCPRLRLLATSREALAITGEVTWEIPPLDADGAGVELFVERALALRPGWRPRRSEREIVSGICRALDGLPLAIELAAAQTRILSLEQIADGLADGFDLLSTGSRTAPARHRDLEAVIESSVRLLTEGERELLARLALFEGGFDLEAAQWLTDQPRVLPSLSALVAKSLVAAEATGSPRRYRILETIRRYAERLLTGDERRRWADRHVAWANELAETANRRLRSFDADVWMRRLQHEQANMRAALGHAMATGDVDSALRLACALSWYWYRTGHGHEGIGWLTRALDAAGADHPGRGQALVGRAMLRYLVGDAFGGNEDVVQASEEGERTGEIEVVARALPYRAYFQQLTGNPGRSQELIQEAARLIPSVGLPWIEAEMMMIRGQITRATGDFRLAAAQLIQAADIADLCGHDWASVSSWWIAAKVSMDLGDAERAIRQAAHAVVQLDRRLDVTSWLAGVHVLAGALGMAGQPMEGAVLLGAVEAIGGRVGYSPAAMDPVDGPRNVAAVRSALPEETYADAVAMGASLSRDDVTATARRLIHTSPGDDAVYRR</sequence>
<evidence type="ECO:0000259" key="5">
    <source>
        <dbReference type="PROSITE" id="PS51755"/>
    </source>
</evidence>
<dbReference type="SMART" id="SM00862">
    <property type="entry name" value="Trans_reg_C"/>
    <property type="match status" value="1"/>
</dbReference>
<dbReference type="Gene3D" id="3.40.50.300">
    <property type="entry name" value="P-loop containing nucleotide triphosphate hydrolases"/>
    <property type="match status" value="1"/>
</dbReference>
<keyword evidence="2 3" id="KW-0238">DNA-binding</keyword>
<dbReference type="Gene3D" id="1.25.40.10">
    <property type="entry name" value="Tetratricopeptide repeat domain"/>
    <property type="match status" value="2"/>
</dbReference>
<dbReference type="InterPro" id="IPR011990">
    <property type="entry name" value="TPR-like_helical_dom_sf"/>
</dbReference>
<evidence type="ECO:0000256" key="4">
    <source>
        <dbReference type="SAM" id="MobiDB-lite"/>
    </source>
</evidence>
<dbReference type="RefSeq" id="WP_061255715.1">
    <property type="nucleotide sequence ID" value="NZ_JBFALK010000009.1"/>
</dbReference>
<name>A0ABV3GGB3_MICGL</name>
<feature type="region of interest" description="Disordered" evidence="4">
    <location>
        <begin position="241"/>
        <end position="286"/>
    </location>
</feature>
<dbReference type="Proteomes" id="UP001551675">
    <property type="component" value="Unassembled WGS sequence"/>
</dbReference>
<dbReference type="CDD" id="cd15831">
    <property type="entry name" value="BTAD"/>
    <property type="match status" value="1"/>
</dbReference>
<dbReference type="SUPFAM" id="SSF52540">
    <property type="entry name" value="P-loop containing nucleoside triphosphate hydrolases"/>
    <property type="match status" value="1"/>
</dbReference>
<organism evidence="6 7">
    <name type="scientific">Microtetraspora glauca</name>
    <dbReference type="NCBI Taxonomy" id="1996"/>
    <lineage>
        <taxon>Bacteria</taxon>
        <taxon>Bacillati</taxon>
        <taxon>Actinomycetota</taxon>
        <taxon>Actinomycetes</taxon>
        <taxon>Streptosporangiales</taxon>
        <taxon>Streptosporangiaceae</taxon>
        <taxon>Microtetraspora</taxon>
    </lineage>
</organism>
<accession>A0ABV3GGB3</accession>
<comment type="caution">
    <text evidence="6">The sequence shown here is derived from an EMBL/GenBank/DDBJ whole genome shotgun (WGS) entry which is preliminary data.</text>
</comment>
<dbReference type="InterPro" id="IPR058852">
    <property type="entry name" value="HTH_77"/>
</dbReference>
<dbReference type="InterPro" id="IPR027417">
    <property type="entry name" value="P-loop_NTPase"/>
</dbReference>
<dbReference type="Pfam" id="PF03704">
    <property type="entry name" value="BTAD"/>
    <property type="match status" value="1"/>
</dbReference>
<dbReference type="InterPro" id="IPR001867">
    <property type="entry name" value="OmpR/PhoB-type_DNA-bd"/>
</dbReference>
<evidence type="ECO:0000256" key="3">
    <source>
        <dbReference type="PROSITE-ProRule" id="PRU01091"/>
    </source>
</evidence>
<dbReference type="SUPFAM" id="SSF48452">
    <property type="entry name" value="TPR-like"/>
    <property type="match status" value="2"/>
</dbReference>
<protein>
    <submittedName>
        <fullName evidence="6">BTAD domain-containing putative transcriptional regulator</fullName>
    </submittedName>
</protein>
<proteinExistence type="inferred from homology"/>